<dbReference type="Pfam" id="PF02668">
    <property type="entry name" value="TauD"/>
    <property type="match status" value="1"/>
</dbReference>
<keyword evidence="4 5" id="KW-0408">Iron</keyword>
<gene>
    <name evidence="8" type="primary">asnO</name>
    <name evidence="8" type="ORF">Sxan_42860</name>
</gene>
<dbReference type="PIRSF" id="PIRSF019543">
    <property type="entry name" value="Clavaminate_syn"/>
    <property type="match status" value="1"/>
</dbReference>
<dbReference type="NCBIfam" id="NF041363">
    <property type="entry name" value="GntD_guanitoxin"/>
    <property type="match status" value="1"/>
</dbReference>
<dbReference type="GO" id="GO:0016491">
    <property type="term" value="F:oxidoreductase activity"/>
    <property type="evidence" value="ECO:0007669"/>
    <property type="project" value="UniProtKB-KW"/>
</dbReference>
<sequence>MSNLTDRTATTSGTLAHTLTHDEAAETAALTQELTRAYPSFGDPGLLRDLPQLAARLPLGTRRFLREFKLADRRGHAVVRGHRFDQERIGPTPAHWRGRSRPGPEFAEELLLMLYGALLGEPFGWATQQDGHLVHDIFPIRQHENDQLGMGSKELLTWHTEDAFHPYRSDYLILGALRNPDHVPTTVGELDLSSLSSEDIDLLFEPRYYIAPDESHLPKNNSIGSAEEAARFATIQKMIDERPLGPLLYGSRVDPYMRLDPYFTSVPEDDPDARRAYDALFKVIDSQMREVVADEGDVLFIDNHRAVHGRLPFTARYDGTDRWLKRVCVTTDLRRSREMRATADTRLLG</sequence>
<keyword evidence="3" id="KW-0560">Oxidoreductase</keyword>
<dbReference type="EMBL" id="BNEE01000006">
    <property type="protein sequence ID" value="GHI86922.1"/>
    <property type="molecule type" value="Genomic_DNA"/>
</dbReference>
<dbReference type="InterPro" id="IPR003819">
    <property type="entry name" value="TauD/TfdA-like"/>
</dbReference>
<evidence type="ECO:0000256" key="2">
    <source>
        <dbReference type="ARBA" id="ARBA00022723"/>
    </source>
</evidence>
<dbReference type="InterPro" id="IPR023966">
    <property type="entry name" value="Arginine_beta-hydroxylase"/>
</dbReference>
<dbReference type="OrthoDB" id="3872700at2"/>
<dbReference type="RefSeq" id="WP_031142439.1">
    <property type="nucleotide sequence ID" value="NZ_BNEE01000006.1"/>
</dbReference>
<keyword evidence="9" id="KW-1185">Reference proteome</keyword>
<feature type="domain" description="TauD/TfdA-like" evidence="7">
    <location>
        <begin position="254"/>
        <end position="327"/>
    </location>
</feature>
<name>A0A919GXW0_9ACTN</name>
<dbReference type="InterPro" id="IPR014503">
    <property type="entry name" value="Clavaminate_syn-like"/>
</dbReference>
<dbReference type="Gene3D" id="3.60.130.10">
    <property type="entry name" value="Clavaminate synthase-like"/>
    <property type="match status" value="1"/>
</dbReference>
<dbReference type="SUPFAM" id="SSF51197">
    <property type="entry name" value="Clavaminate synthase-like"/>
    <property type="match status" value="1"/>
</dbReference>
<feature type="binding site" evidence="5">
    <location>
        <position position="308"/>
    </location>
    <ligand>
        <name>Fe cation</name>
        <dbReference type="ChEBI" id="CHEBI:24875"/>
    </ligand>
</feature>
<dbReference type="CDD" id="cd00250">
    <property type="entry name" value="CAS_like"/>
    <property type="match status" value="1"/>
</dbReference>
<accession>A0A919GXW0</accession>
<evidence type="ECO:0000256" key="1">
    <source>
        <dbReference type="ARBA" id="ARBA00008425"/>
    </source>
</evidence>
<comment type="similarity">
    <text evidence="1">Belongs to the clavaminate synthase family.</text>
</comment>
<evidence type="ECO:0000256" key="3">
    <source>
        <dbReference type="ARBA" id="ARBA00023002"/>
    </source>
</evidence>
<evidence type="ECO:0000256" key="5">
    <source>
        <dbReference type="PIRSR" id="PIRSR019543-2"/>
    </source>
</evidence>
<proteinExistence type="inferred from homology"/>
<dbReference type="Proteomes" id="UP000600026">
    <property type="component" value="Unassembled WGS sequence"/>
</dbReference>
<protein>
    <submittedName>
        <fullName evidence="8">L-asparagine oxygenase</fullName>
    </submittedName>
</protein>
<comment type="caution">
    <text evidence="8">The sequence shown here is derived from an EMBL/GenBank/DDBJ whole genome shotgun (WGS) entry which is preliminary data.</text>
</comment>
<keyword evidence="2 5" id="KW-0479">Metal-binding</keyword>
<dbReference type="GO" id="GO:0005506">
    <property type="term" value="F:iron ion binding"/>
    <property type="evidence" value="ECO:0007669"/>
    <property type="project" value="InterPro"/>
</dbReference>
<dbReference type="InterPro" id="IPR042098">
    <property type="entry name" value="TauD-like_sf"/>
</dbReference>
<evidence type="ECO:0000256" key="4">
    <source>
        <dbReference type="ARBA" id="ARBA00023004"/>
    </source>
</evidence>
<dbReference type="InterPro" id="IPR053447">
    <property type="entry name" value="Alpha-KG_dependent_hydroxylase"/>
</dbReference>
<feature type="binding site" evidence="5">
    <location>
        <position position="159"/>
    </location>
    <ligand>
        <name>Fe cation</name>
        <dbReference type="ChEBI" id="CHEBI:24875"/>
    </ligand>
</feature>
<feature type="compositionally biased region" description="Polar residues" evidence="6">
    <location>
        <begin position="1"/>
        <end position="17"/>
    </location>
</feature>
<evidence type="ECO:0000259" key="7">
    <source>
        <dbReference type="Pfam" id="PF02668"/>
    </source>
</evidence>
<evidence type="ECO:0000256" key="6">
    <source>
        <dbReference type="SAM" id="MobiDB-lite"/>
    </source>
</evidence>
<reference evidence="8" key="1">
    <citation type="submission" date="2020-09" db="EMBL/GenBank/DDBJ databases">
        <title>Whole genome shotgun sequence of Streptomyces xanthophaeus NBRC 12829.</title>
        <authorList>
            <person name="Komaki H."/>
            <person name="Tamura T."/>
        </authorList>
    </citation>
    <scope>NUCLEOTIDE SEQUENCE</scope>
    <source>
        <strain evidence="8">NBRC 12829</strain>
    </source>
</reference>
<evidence type="ECO:0000313" key="8">
    <source>
        <dbReference type="EMBL" id="GHI86922.1"/>
    </source>
</evidence>
<dbReference type="AlphaFoldDB" id="A0A919GXW0"/>
<feature type="binding site" evidence="5">
    <location>
        <position position="161"/>
    </location>
    <ligand>
        <name>Fe cation</name>
        <dbReference type="ChEBI" id="CHEBI:24875"/>
    </ligand>
</feature>
<feature type="region of interest" description="Disordered" evidence="6">
    <location>
        <begin position="1"/>
        <end position="20"/>
    </location>
</feature>
<dbReference type="NCBIfam" id="TIGR03946">
    <property type="entry name" value="viomycin_VioC"/>
    <property type="match status" value="1"/>
</dbReference>
<evidence type="ECO:0000313" key="9">
    <source>
        <dbReference type="Proteomes" id="UP000600026"/>
    </source>
</evidence>
<organism evidence="8 9">
    <name type="scientific">Streptomyces xanthophaeus</name>
    <dbReference type="NCBI Taxonomy" id="67385"/>
    <lineage>
        <taxon>Bacteria</taxon>
        <taxon>Bacillati</taxon>
        <taxon>Actinomycetota</taxon>
        <taxon>Actinomycetes</taxon>
        <taxon>Kitasatosporales</taxon>
        <taxon>Streptomycetaceae</taxon>
        <taxon>Streptomyces</taxon>
    </lineage>
</organism>